<evidence type="ECO:0000256" key="3">
    <source>
        <dbReference type="ARBA" id="ARBA00046336"/>
    </source>
</evidence>
<name>A0A369AR41_9FIRM</name>
<proteinExistence type="inferred from homology"/>
<evidence type="ECO:0000313" key="7">
    <source>
        <dbReference type="Proteomes" id="UP000253034"/>
    </source>
</evidence>
<dbReference type="Proteomes" id="UP000253034">
    <property type="component" value="Unassembled WGS sequence"/>
</dbReference>
<sequence>MFENYILTEGSCKNVSKDGKIIGYQMQTQITYYRGIPCSMIHEVKVAADGVEVPREKILFSPDGEDFFTLDELETVTSYKWEFGEKATVFVEQEGGLAPGEHEITLTTSIRTAYIPVPVGGFKTRKVVIA</sequence>
<gene>
    <name evidence="6" type="ORF">DFR58_13218</name>
</gene>
<comment type="similarity">
    <text evidence="3">Belongs to the C-glycoside deglycosidase beta subunit family.</text>
</comment>
<organism evidence="6 7">
    <name type="scientific">Anaerobacterium chartisolvens</name>
    <dbReference type="NCBI Taxonomy" id="1297424"/>
    <lineage>
        <taxon>Bacteria</taxon>
        <taxon>Bacillati</taxon>
        <taxon>Bacillota</taxon>
        <taxon>Clostridia</taxon>
        <taxon>Eubacteriales</taxon>
        <taxon>Oscillospiraceae</taxon>
        <taxon>Anaerobacterium</taxon>
    </lineage>
</organism>
<dbReference type="EMBL" id="QPJT01000032">
    <property type="protein sequence ID" value="RCX09924.1"/>
    <property type="molecule type" value="Genomic_DNA"/>
</dbReference>
<evidence type="ECO:0000256" key="2">
    <source>
        <dbReference type="ARBA" id="ARBA00023277"/>
    </source>
</evidence>
<keyword evidence="1" id="KW-0456">Lyase</keyword>
<dbReference type="RefSeq" id="WP_114299673.1">
    <property type="nucleotide sequence ID" value="NZ_QPJT01000032.1"/>
</dbReference>
<protein>
    <recommendedName>
        <fullName evidence="4">C-deglycosylation enzyme beta subunit</fullName>
    </recommendedName>
</protein>
<evidence type="ECO:0000259" key="5">
    <source>
        <dbReference type="Pfam" id="PF19906"/>
    </source>
</evidence>
<dbReference type="OrthoDB" id="1956341at2"/>
<comment type="caution">
    <text evidence="6">The sequence shown here is derived from an EMBL/GenBank/DDBJ whole genome shotgun (WGS) entry which is preliminary data.</text>
</comment>
<accession>A0A369AR41</accession>
<dbReference type="AlphaFoldDB" id="A0A369AR41"/>
<keyword evidence="2" id="KW-0119">Carbohydrate metabolism</keyword>
<evidence type="ECO:0000256" key="4">
    <source>
        <dbReference type="ARBA" id="ARBA00047208"/>
    </source>
</evidence>
<dbReference type="Pfam" id="PF19906">
    <property type="entry name" value="CGDB"/>
    <property type="match status" value="1"/>
</dbReference>
<feature type="domain" description="C-glycoside deglycosidase beta subunit" evidence="5">
    <location>
        <begin position="2"/>
        <end position="114"/>
    </location>
</feature>
<reference evidence="6 7" key="1">
    <citation type="submission" date="2018-07" db="EMBL/GenBank/DDBJ databases">
        <title>Genomic Encyclopedia of Type Strains, Phase IV (KMG-IV): sequencing the most valuable type-strain genomes for metagenomic binning, comparative biology and taxonomic classification.</title>
        <authorList>
            <person name="Goeker M."/>
        </authorList>
    </citation>
    <scope>NUCLEOTIDE SEQUENCE [LARGE SCALE GENOMIC DNA]</scope>
    <source>
        <strain evidence="6 7">DSM 27016</strain>
    </source>
</reference>
<dbReference type="GO" id="GO:0016829">
    <property type="term" value="F:lyase activity"/>
    <property type="evidence" value="ECO:0007669"/>
    <property type="project" value="UniProtKB-KW"/>
</dbReference>
<dbReference type="InterPro" id="IPR045959">
    <property type="entry name" value="CGDB"/>
</dbReference>
<keyword evidence="7" id="KW-1185">Reference proteome</keyword>
<evidence type="ECO:0000256" key="1">
    <source>
        <dbReference type="ARBA" id="ARBA00023239"/>
    </source>
</evidence>
<evidence type="ECO:0000313" key="6">
    <source>
        <dbReference type="EMBL" id="RCX09924.1"/>
    </source>
</evidence>